<dbReference type="InterPro" id="IPR000415">
    <property type="entry name" value="Nitroreductase-like"/>
</dbReference>
<evidence type="ECO:0000259" key="1">
    <source>
        <dbReference type="Pfam" id="PF00881"/>
    </source>
</evidence>
<dbReference type="EMBL" id="PCWA01000035">
    <property type="protein sequence ID" value="PIQ89504.1"/>
    <property type="molecule type" value="Genomic_DNA"/>
</dbReference>
<dbReference type="Pfam" id="PF00881">
    <property type="entry name" value="Nitroreductase"/>
    <property type="match status" value="2"/>
</dbReference>
<name>A0A2H0M0Q3_9BACT</name>
<evidence type="ECO:0000313" key="2">
    <source>
        <dbReference type="EMBL" id="PIQ89504.1"/>
    </source>
</evidence>
<gene>
    <name evidence="2" type="ORF">COV72_02445</name>
</gene>
<evidence type="ECO:0000313" key="3">
    <source>
        <dbReference type="Proteomes" id="UP000229641"/>
    </source>
</evidence>
<accession>A0A2H0M0Q3</accession>
<dbReference type="PANTHER" id="PTHR23026">
    <property type="entry name" value="NADPH NITROREDUCTASE"/>
    <property type="match status" value="1"/>
</dbReference>
<feature type="domain" description="Nitroreductase" evidence="1">
    <location>
        <begin position="7"/>
        <end position="62"/>
    </location>
</feature>
<sequence length="169" mass="19261">MEMLDYIRQRRAVRRYKDAVPEEGYIEKILEAGRWAPSGLNNQPWRFLVIKDKERKAAISKFTKYAKIIESAPVLVIVCMDVADSYNRDKDLMAIGACIQNILLEAHSLDMGACWLGEILNNKGRLSKYLGLDDDFEIMAVLAVGFSDEELTEGCRKPLMKLMIKADEN</sequence>
<dbReference type="Proteomes" id="UP000229641">
    <property type="component" value="Unassembled WGS sequence"/>
</dbReference>
<dbReference type="InterPro" id="IPR050627">
    <property type="entry name" value="Nitroreductase/BluB"/>
</dbReference>
<reference evidence="2 3" key="1">
    <citation type="submission" date="2017-09" db="EMBL/GenBank/DDBJ databases">
        <title>Depth-based differentiation of microbial function through sediment-hosted aquifers and enrichment of novel symbionts in the deep terrestrial subsurface.</title>
        <authorList>
            <person name="Probst A.J."/>
            <person name="Ladd B."/>
            <person name="Jarett J.K."/>
            <person name="Geller-Mcgrath D.E."/>
            <person name="Sieber C.M."/>
            <person name="Emerson J.B."/>
            <person name="Anantharaman K."/>
            <person name="Thomas B.C."/>
            <person name="Malmstrom R."/>
            <person name="Stieglmeier M."/>
            <person name="Klingl A."/>
            <person name="Woyke T."/>
            <person name="Ryan C.M."/>
            <person name="Banfield J.F."/>
        </authorList>
    </citation>
    <scope>NUCLEOTIDE SEQUENCE [LARGE SCALE GENOMIC DNA]</scope>
    <source>
        <strain evidence="2">CG11_big_fil_rev_8_21_14_0_20_42_13</strain>
    </source>
</reference>
<dbReference type="CDD" id="cd02062">
    <property type="entry name" value="Nitro_FMN_reductase"/>
    <property type="match status" value="1"/>
</dbReference>
<feature type="domain" description="Nitroreductase" evidence="1">
    <location>
        <begin position="64"/>
        <end position="145"/>
    </location>
</feature>
<organism evidence="2 3">
    <name type="scientific">Candidatus Ghiorseimicrobium undicola</name>
    <dbReference type="NCBI Taxonomy" id="1974746"/>
    <lineage>
        <taxon>Bacteria</taxon>
        <taxon>Pseudomonadati</taxon>
        <taxon>Candidatus Omnitrophota</taxon>
        <taxon>Candidatus Ghiorseimicrobium</taxon>
    </lineage>
</organism>
<dbReference type="PANTHER" id="PTHR23026:SF123">
    <property type="entry name" value="NAD(P)H NITROREDUCTASE RV3131-RELATED"/>
    <property type="match status" value="1"/>
</dbReference>
<comment type="caution">
    <text evidence="2">The sequence shown here is derived from an EMBL/GenBank/DDBJ whole genome shotgun (WGS) entry which is preliminary data.</text>
</comment>
<dbReference type="SUPFAM" id="SSF55469">
    <property type="entry name" value="FMN-dependent nitroreductase-like"/>
    <property type="match status" value="1"/>
</dbReference>
<dbReference type="GO" id="GO:0016491">
    <property type="term" value="F:oxidoreductase activity"/>
    <property type="evidence" value="ECO:0007669"/>
    <property type="project" value="InterPro"/>
</dbReference>
<protein>
    <submittedName>
        <fullName evidence="2">Nitroreductase family protein</fullName>
    </submittedName>
</protein>
<dbReference type="Gene3D" id="3.40.109.10">
    <property type="entry name" value="NADH Oxidase"/>
    <property type="match status" value="1"/>
</dbReference>
<proteinExistence type="predicted"/>
<dbReference type="AlphaFoldDB" id="A0A2H0M0Q3"/>
<dbReference type="InterPro" id="IPR029479">
    <property type="entry name" value="Nitroreductase"/>
</dbReference>